<dbReference type="STRING" id="3818.A0A445B0P1"/>
<dbReference type="InterPro" id="IPR041118">
    <property type="entry name" value="Rx_N"/>
</dbReference>
<evidence type="ECO:0000313" key="6">
    <source>
        <dbReference type="EMBL" id="RYR32239.1"/>
    </source>
</evidence>
<keyword evidence="7" id="KW-1185">Reference proteome</keyword>
<organism evidence="6 7">
    <name type="scientific">Arachis hypogaea</name>
    <name type="common">Peanut</name>
    <dbReference type="NCBI Taxonomy" id="3818"/>
    <lineage>
        <taxon>Eukaryota</taxon>
        <taxon>Viridiplantae</taxon>
        <taxon>Streptophyta</taxon>
        <taxon>Embryophyta</taxon>
        <taxon>Tracheophyta</taxon>
        <taxon>Spermatophyta</taxon>
        <taxon>Magnoliopsida</taxon>
        <taxon>eudicotyledons</taxon>
        <taxon>Gunneridae</taxon>
        <taxon>Pentapetalae</taxon>
        <taxon>rosids</taxon>
        <taxon>fabids</taxon>
        <taxon>Fabales</taxon>
        <taxon>Fabaceae</taxon>
        <taxon>Papilionoideae</taxon>
        <taxon>50 kb inversion clade</taxon>
        <taxon>dalbergioids sensu lato</taxon>
        <taxon>Dalbergieae</taxon>
        <taxon>Pterocarpus clade</taxon>
        <taxon>Arachis</taxon>
    </lineage>
</organism>
<dbReference type="AlphaFoldDB" id="A0A445B0P1"/>
<dbReference type="InterPro" id="IPR056789">
    <property type="entry name" value="LRR_R13L1-DRL21"/>
</dbReference>
<dbReference type="Gene3D" id="1.20.5.4130">
    <property type="match status" value="1"/>
</dbReference>
<dbReference type="GO" id="GO:0006952">
    <property type="term" value="P:defense response"/>
    <property type="evidence" value="ECO:0007669"/>
    <property type="project" value="UniProtKB-KW"/>
</dbReference>
<evidence type="ECO:0000313" key="7">
    <source>
        <dbReference type="Proteomes" id="UP000289738"/>
    </source>
</evidence>
<evidence type="ECO:0000259" key="4">
    <source>
        <dbReference type="Pfam" id="PF18052"/>
    </source>
</evidence>
<dbReference type="Proteomes" id="UP000289738">
    <property type="component" value="Chromosome A10"/>
</dbReference>
<dbReference type="EMBL" id="SDMP01000010">
    <property type="protein sequence ID" value="RYR32239.1"/>
    <property type="molecule type" value="Genomic_DNA"/>
</dbReference>
<protein>
    <submittedName>
        <fullName evidence="6">Uncharacterized protein</fullName>
    </submittedName>
</protein>
<evidence type="ECO:0000256" key="3">
    <source>
        <dbReference type="ARBA" id="ARBA00022821"/>
    </source>
</evidence>
<dbReference type="Pfam" id="PF25019">
    <property type="entry name" value="LRR_R13L1-DRL21"/>
    <property type="match status" value="1"/>
</dbReference>
<keyword evidence="2" id="KW-0547">Nucleotide-binding</keyword>
<dbReference type="Gene3D" id="3.80.10.10">
    <property type="entry name" value="Ribonuclease Inhibitor"/>
    <property type="match status" value="1"/>
</dbReference>
<keyword evidence="3" id="KW-0611">Plant defense</keyword>
<dbReference type="SUPFAM" id="SSF52058">
    <property type="entry name" value="L domain-like"/>
    <property type="match status" value="1"/>
</dbReference>
<feature type="domain" description="R13L1/DRL21-like LRR repeat region" evidence="5">
    <location>
        <begin position="406"/>
        <end position="529"/>
    </location>
</feature>
<gene>
    <name evidence="6" type="ORF">Ahy_A10g046826</name>
</gene>
<sequence>MESVLFQTGIVSASLQVILDRFTSFAHKELSLLFGFDNNDLNKLERTLFKVQSLVDNVRAINHSSSCSSHNKAQHLWLRDTQNALHEAEDFLDELALEISKLASADVNLDFTNKDQVRNLVFSKFKFSIPSQMVKMQNKLEELAREMDDGFWDEDEHNWDVLCLPLRVAARGSRVLVTTRSMLVSRIVATASPYQYHLKTLSDLQTQPVYKMHKLIHDLAQFVSDEVCLRMEDGKSLPWGDLRCVRHSSLVCKDIKVETLKAFLKCGRLRTFILLSQGVCQMDQIPYEFFLNLRYIRVLNLSFSNISELPNSIGTLKHLRHLDVSETHVEKLPESVTDLNGIEILKLNNCFKLLQLPKKMKNLTNLRHLELDIKRQISSMPKEIGKLTNLQTLSAFIVGKEKGQCIEELKDMRFLHGSICLVNLENVTNMREAVAAKLEQKPCLEGLELQWNEFKDGLEEQQILAGLQPHNRIKWLTITGYGGFMFPSWLGNPTFCKIERILLQNCRYCKVFPSLGQLPMLKHLYVEEMHDLTRVDDESQGPNSFPSLQSLTFHNLQNLQQWKDLKAGDMPNLTHLTVVDCPSLNFLPSLHYLTRLESLEISQCPKLQCLPAEGLPDSLECLIIIDCCVLKERCRVHEGEDWNKIQSIPKVEIDYEDIFW</sequence>
<keyword evidence="1" id="KW-0677">Repeat</keyword>
<comment type="caution">
    <text evidence="6">The sequence shown here is derived from an EMBL/GenBank/DDBJ whole genome shotgun (WGS) entry which is preliminary data.</text>
</comment>
<reference evidence="6 7" key="1">
    <citation type="submission" date="2019-01" db="EMBL/GenBank/DDBJ databases">
        <title>Sequencing of cultivated peanut Arachis hypogaea provides insights into genome evolution and oil improvement.</title>
        <authorList>
            <person name="Chen X."/>
        </authorList>
    </citation>
    <scope>NUCLEOTIDE SEQUENCE [LARGE SCALE GENOMIC DNA]</scope>
    <source>
        <strain evidence="7">cv. Fuhuasheng</strain>
        <tissue evidence="6">Leaves</tissue>
    </source>
</reference>
<dbReference type="InterPro" id="IPR032675">
    <property type="entry name" value="LRR_dom_sf"/>
</dbReference>
<evidence type="ECO:0000259" key="5">
    <source>
        <dbReference type="Pfam" id="PF25019"/>
    </source>
</evidence>
<dbReference type="PANTHER" id="PTHR47186:SF3">
    <property type="entry name" value="OS09G0267800 PROTEIN"/>
    <property type="match status" value="1"/>
</dbReference>
<evidence type="ECO:0000256" key="1">
    <source>
        <dbReference type="ARBA" id="ARBA00022737"/>
    </source>
</evidence>
<dbReference type="GO" id="GO:0000166">
    <property type="term" value="F:nucleotide binding"/>
    <property type="evidence" value="ECO:0007669"/>
    <property type="project" value="UniProtKB-KW"/>
</dbReference>
<accession>A0A445B0P1</accession>
<proteinExistence type="predicted"/>
<dbReference type="Pfam" id="PF18052">
    <property type="entry name" value="Rx_N"/>
    <property type="match status" value="1"/>
</dbReference>
<dbReference type="PANTHER" id="PTHR47186">
    <property type="entry name" value="LEUCINE-RICH REPEAT-CONTAINING PROTEIN 57"/>
    <property type="match status" value="1"/>
</dbReference>
<feature type="domain" description="Disease resistance N-terminal" evidence="4">
    <location>
        <begin position="15"/>
        <end position="103"/>
    </location>
</feature>
<evidence type="ECO:0000256" key="2">
    <source>
        <dbReference type="ARBA" id="ARBA00022741"/>
    </source>
</evidence>
<name>A0A445B0P1_ARAHY</name>